<keyword evidence="5 7" id="KW-1133">Transmembrane helix</keyword>
<keyword evidence="2" id="KW-0328">Glycosyltransferase</keyword>
<comment type="subcellular location">
    <subcellularLocation>
        <location evidence="1">Membrane</location>
        <topology evidence="1">Multi-pass membrane protein</topology>
    </subcellularLocation>
</comment>
<evidence type="ECO:0000256" key="2">
    <source>
        <dbReference type="ARBA" id="ARBA00022676"/>
    </source>
</evidence>
<dbReference type="Gene3D" id="3.90.550.10">
    <property type="entry name" value="Spore Coat Polysaccharide Biosynthesis Protein SpsA, Chain A"/>
    <property type="match status" value="1"/>
</dbReference>
<comment type="caution">
    <text evidence="9">The sequence shown here is derived from an EMBL/GenBank/DDBJ whole genome shotgun (WGS) entry which is preliminary data.</text>
</comment>
<dbReference type="EMBL" id="JBGFTU010000001">
    <property type="protein sequence ID" value="MEZ0163405.1"/>
    <property type="molecule type" value="Genomic_DNA"/>
</dbReference>
<evidence type="ECO:0000256" key="1">
    <source>
        <dbReference type="ARBA" id="ARBA00004141"/>
    </source>
</evidence>
<feature type="transmembrane region" description="Helical" evidence="7">
    <location>
        <begin position="58"/>
        <end position="77"/>
    </location>
</feature>
<evidence type="ECO:0000256" key="4">
    <source>
        <dbReference type="ARBA" id="ARBA00022692"/>
    </source>
</evidence>
<gene>
    <name evidence="9" type="ORF">AB2L27_01350</name>
</gene>
<dbReference type="Proteomes" id="UP001565927">
    <property type="component" value="Unassembled WGS sequence"/>
</dbReference>
<keyword evidence="4 7" id="KW-0812">Transmembrane</keyword>
<dbReference type="Pfam" id="PF13632">
    <property type="entry name" value="Glyco_trans_2_3"/>
    <property type="match status" value="1"/>
</dbReference>
<dbReference type="InterPro" id="IPR050321">
    <property type="entry name" value="Glycosyltr_2/OpgH_subfam"/>
</dbReference>
<accession>A0ABV4GVS7</accession>
<feature type="transmembrane region" description="Helical" evidence="7">
    <location>
        <begin position="549"/>
        <end position="566"/>
    </location>
</feature>
<dbReference type="SUPFAM" id="SSF53448">
    <property type="entry name" value="Nucleotide-diphospho-sugar transferases"/>
    <property type="match status" value="1"/>
</dbReference>
<evidence type="ECO:0000256" key="5">
    <source>
        <dbReference type="ARBA" id="ARBA00022989"/>
    </source>
</evidence>
<organism evidence="9 10">
    <name type="scientific">Kineococcus halophytocola</name>
    <dbReference type="NCBI Taxonomy" id="3234027"/>
    <lineage>
        <taxon>Bacteria</taxon>
        <taxon>Bacillati</taxon>
        <taxon>Actinomycetota</taxon>
        <taxon>Actinomycetes</taxon>
        <taxon>Kineosporiales</taxon>
        <taxon>Kineosporiaceae</taxon>
        <taxon>Kineococcus</taxon>
    </lineage>
</organism>
<proteinExistence type="predicted"/>
<feature type="domain" description="Glycosyltransferase 2-like" evidence="8">
    <location>
        <begin position="237"/>
        <end position="419"/>
    </location>
</feature>
<dbReference type="PANTHER" id="PTHR43867">
    <property type="entry name" value="CELLULOSE SYNTHASE CATALYTIC SUBUNIT A [UDP-FORMING]"/>
    <property type="match status" value="1"/>
</dbReference>
<evidence type="ECO:0000313" key="10">
    <source>
        <dbReference type="Proteomes" id="UP001565927"/>
    </source>
</evidence>
<keyword evidence="6 7" id="KW-0472">Membrane</keyword>
<evidence type="ECO:0000256" key="6">
    <source>
        <dbReference type="ARBA" id="ARBA00023136"/>
    </source>
</evidence>
<evidence type="ECO:0000256" key="3">
    <source>
        <dbReference type="ARBA" id="ARBA00022679"/>
    </source>
</evidence>
<dbReference type="PANTHER" id="PTHR43867:SF2">
    <property type="entry name" value="CELLULOSE SYNTHASE CATALYTIC SUBUNIT A [UDP-FORMING]"/>
    <property type="match status" value="1"/>
</dbReference>
<keyword evidence="3" id="KW-0808">Transferase</keyword>
<name>A0ABV4GVS7_9ACTN</name>
<dbReference type="InterPro" id="IPR001173">
    <property type="entry name" value="Glyco_trans_2-like"/>
</dbReference>
<feature type="transmembrane region" description="Helical" evidence="7">
    <location>
        <begin position="441"/>
        <end position="460"/>
    </location>
</feature>
<evidence type="ECO:0000256" key="7">
    <source>
        <dbReference type="SAM" id="Phobius"/>
    </source>
</evidence>
<evidence type="ECO:0000259" key="8">
    <source>
        <dbReference type="Pfam" id="PF13632"/>
    </source>
</evidence>
<feature type="transmembrane region" description="Helical" evidence="7">
    <location>
        <begin position="525"/>
        <end position="543"/>
    </location>
</feature>
<keyword evidence="10" id="KW-1185">Reference proteome</keyword>
<evidence type="ECO:0000313" key="9">
    <source>
        <dbReference type="EMBL" id="MEZ0163405.1"/>
    </source>
</evidence>
<sequence length="617" mass="67489">MSNVAPAHAAEGVRPAEHAAPDHSLIAGPVEEPAAGPGGFRLRWRHLSGHHGRHRRTLLLAVLNICFELGFAVWLLWPTHYPRVVDSTPLLVANIAVICAVATVELLRLVNVVSLSVASVIARDPVPVTAPRDLRLAFVTSFVPGKEPLEMLEGTLRSIRAVQDPAGGGIDSWVLDEGNDPQVRALCADLGVHHFSRHGIDRYNQPRGTYKARSKHGNYNAWFDAVGYERYDVMLSVDTDHRPTPNYAERILGPFHDPDVAFVVGPQDYGNSAAGFVPMGAESQQFPFHSVIQRAANTYSAAMLVGTNNAMRLSALRAIGGLKDSVTEDMATGLVFHTSRNPATGRRWRSAYTPDVLAVGEGPTSWGDFFSQQDRWSRGTFEVLLKDMWRLAWKLRPGHLLHYSLITTFYPSMAIAWLLGAVCVMVQAVVGAGGLSVPPQIWLALFLDATLFQLWLYVANRRYNVSPFERQGSFGLSGMLMSVFAAPIYAGSFLKTVFRRPAKFAVTPKGGQAGVDGWFTFRIQLFWLAWFSVAVVLSLVLGHATPASLLWPLVSTAVLIAPVLIARRERRSSARLPDDPTGPTVLDLRSGHVTPVPRRPVPALATTALTATTLEIS</sequence>
<feature type="transmembrane region" description="Helical" evidence="7">
    <location>
        <begin position="400"/>
        <end position="429"/>
    </location>
</feature>
<dbReference type="RefSeq" id="WP_370439652.1">
    <property type="nucleotide sequence ID" value="NZ_JBGFTU010000001.1"/>
</dbReference>
<protein>
    <submittedName>
        <fullName evidence="9">Glycosyltransferase family 2 protein</fullName>
    </submittedName>
</protein>
<dbReference type="InterPro" id="IPR029044">
    <property type="entry name" value="Nucleotide-diphossugar_trans"/>
</dbReference>
<feature type="transmembrane region" description="Helical" evidence="7">
    <location>
        <begin position="89"/>
        <end position="107"/>
    </location>
</feature>
<reference evidence="9 10" key="1">
    <citation type="submission" date="2024-07" db="EMBL/GenBank/DDBJ databases">
        <authorList>
            <person name="Thanompreechachai J."/>
            <person name="Duangmal K."/>
        </authorList>
    </citation>
    <scope>NUCLEOTIDE SEQUENCE [LARGE SCALE GENOMIC DNA]</scope>
    <source>
        <strain evidence="9 10">LSe6-4</strain>
    </source>
</reference>